<dbReference type="HOGENOM" id="CLU_2105458_0_0_7"/>
<dbReference type="Proteomes" id="UP000002420">
    <property type="component" value="Chromosome"/>
</dbReference>
<evidence type="ECO:0000256" key="1">
    <source>
        <dbReference type="SAM" id="SignalP"/>
    </source>
</evidence>
<dbReference type="AlphaFoldDB" id="B3E4D6"/>
<feature type="signal peptide" evidence="1">
    <location>
        <begin position="1"/>
        <end position="24"/>
    </location>
</feature>
<dbReference type="OrthoDB" id="5518676at2"/>
<sequence>MKNTYLTAVLLTAAVLALAGNSFAQTFICTSNPDYFTKRCTIHPNAITKVVNGMIEKGHLVGCQFKSYSCLKYDGKYQCRDNYGSAVIPFDFPMTDLNRFCNLLCTAPPCSGTWQ</sequence>
<accession>B3E4D6</accession>
<dbReference type="STRING" id="398767.Glov_0725"/>
<feature type="chain" id="PRO_5002787577" evidence="1">
    <location>
        <begin position="25"/>
        <end position="115"/>
    </location>
</feature>
<gene>
    <name evidence="2" type="ordered locus">Glov_0725</name>
</gene>
<organism evidence="2 3">
    <name type="scientific">Trichlorobacter lovleyi (strain ATCC BAA-1151 / DSM 17278 / SZ)</name>
    <name type="common">Geobacter lovleyi</name>
    <dbReference type="NCBI Taxonomy" id="398767"/>
    <lineage>
        <taxon>Bacteria</taxon>
        <taxon>Pseudomonadati</taxon>
        <taxon>Thermodesulfobacteriota</taxon>
        <taxon>Desulfuromonadia</taxon>
        <taxon>Geobacterales</taxon>
        <taxon>Geobacteraceae</taxon>
        <taxon>Trichlorobacter</taxon>
    </lineage>
</organism>
<name>B3E4D6_TRIL1</name>
<dbReference type="RefSeq" id="WP_012468807.1">
    <property type="nucleotide sequence ID" value="NC_010814.1"/>
</dbReference>
<dbReference type="KEGG" id="glo:Glov_0725"/>
<dbReference type="EMBL" id="CP001089">
    <property type="protein sequence ID" value="ACD94451.1"/>
    <property type="molecule type" value="Genomic_DNA"/>
</dbReference>
<keyword evidence="3" id="KW-1185">Reference proteome</keyword>
<protein>
    <submittedName>
        <fullName evidence="2">Uncharacterized protein</fullName>
    </submittedName>
</protein>
<reference evidence="2 3" key="1">
    <citation type="submission" date="2008-05" db="EMBL/GenBank/DDBJ databases">
        <title>Complete sequence of chromosome of Geobacter lovleyi SZ.</title>
        <authorList>
            <consortium name="US DOE Joint Genome Institute"/>
            <person name="Lucas S."/>
            <person name="Copeland A."/>
            <person name="Lapidus A."/>
            <person name="Glavina del Rio T."/>
            <person name="Dalin E."/>
            <person name="Tice H."/>
            <person name="Bruce D."/>
            <person name="Goodwin L."/>
            <person name="Pitluck S."/>
            <person name="Chertkov O."/>
            <person name="Meincke L."/>
            <person name="Brettin T."/>
            <person name="Detter J.C."/>
            <person name="Han C."/>
            <person name="Tapia R."/>
            <person name="Kuske C.R."/>
            <person name="Schmutz J."/>
            <person name="Larimer F."/>
            <person name="Land M."/>
            <person name="Hauser L."/>
            <person name="Kyrpides N."/>
            <person name="Mikhailova N."/>
            <person name="Sung Y."/>
            <person name="Fletcher K.E."/>
            <person name="Ritalahti K.M."/>
            <person name="Loeffler F.E."/>
            <person name="Richardson P."/>
        </authorList>
    </citation>
    <scope>NUCLEOTIDE SEQUENCE [LARGE SCALE GENOMIC DNA]</scope>
    <source>
        <strain evidence="3">ATCC BAA-1151 / DSM 17278 / SZ</strain>
    </source>
</reference>
<keyword evidence="1" id="KW-0732">Signal</keyword>
<evidence type="ECO:0000313" key="3">
    <source>
        <dbReference type="Proteomes" id="UP000002420"/>
    </source>
</evidence>
<proteinExistence type="predicted"/>
<evidence type="ECO:0000313" key="2">
    <source>
        <dbReference type="EMBL" id="ACD94451.1"/>
    </source>
</evidence>